<dbReference type="PANTHER" id="PTHR30218">
    <property type="entry name" value="POLYPHOSPHATE KINASE"/>
    <property type="match status" value="1"/>
</dbReference>
<dbReference type="Proteomes" id="UP001480973">
    <property type="component" value="Unassembled WGS sequence"/>
</dbReference>
<name>A0ABV1GRK7_9FIRM</name>
<comment type="caution">
    <text evidence="12">The sequence shown here is derived from an EMBL/GenBank/DDBJ whole genome shotgun (WGS) entry which is preliminary data.</text>
</comment>
<protein>
    <recommendedName>
        <fullName evidence="6 7">Polyphosphate kinase</fullName>
        <ecNumber evidence="6 7">2.7.4.1</ecNumber>
    </recommendedName>
    <alternativeName>
        <fullName evidence="6">ATP-polyphosphate phosphotransferase</fullName>
    </alternativeName>
    <alternativeName>
        <fullName evidence="6">Polyphosphoric acid kinase</fullName>
    </alternativeName>
</protein>
<comment type="PTM">
    <text evidence="6 7">An intermediate of this reaction is the autophosphorylated ppk in which a phosphate is covalently linked to a histidine residue through a N-P bond.</text>
</comment>
<feature type="binding site" evidence="6">
    <location>
        <position position="61"/>
    </location>
    <ligand>
        <name>ATP</name>
        <dbReference type="ChEBI" id="CHEBI:30616"/>
    </ligand>
</feature>
<evidence type="ECO:0000256" key="6">
    <source>
        <dbReference type="HAMAP-Rule" id="MF_00347"/>
    </source>
</evidence>
<evidence type="ECO:0000256" key="1">
    <source>
        <dbReference type="ARBA" id="ARBA00022553"/>
    </source>
</evidence>
<keyword evidence="4 6" id="KW-0418">Kinase</keyword>
<keyword evidence="6" id="KW-0460">Magnesium</keyword>
<dbReference type="NCBIfam" id="NF003917">
    <property type="entry name" value="PRK05443.1-1"/>
    <property type="match status" value="1"/>
</dbReference>
<evidence type="ECO:0000256" key="3">
    <source>
        <dbReference type="ARBA" id="ARBA00022741"/>
    </source>
</evidence>
<dbReference type="InterPro" id="IPR036832">
    <property type="entry name" value="PPK_N_dom_sf"/>
</dbReference>
<evidence type="ECO:0000259" key="9">
    <source>
        <dbReference type="Pfam" id="PF13089"/>
    </source>
</evidence>
<dbReference type="NCBIfam" id="TIGR03705">
    <property type="entry name" value="poly_P_kin"/>
    <property type="match status" value="1"/>
</dbReference>
<dbReference type="SUPFAM" id="SSF143724">
    <property type="entry name" value="PHP14-like"/>
    <property type="match status" value="1"/>
</dbReference>
<keyword evidence="6" id="KW-0479">Metal-binding</keyword>
<proteinExistence type="inferred from homology"/>
<evidence type="ECO:0000256" key="7">
    <source>
        <dbReference type="RuleBase" id="RU003800"/>
    </source>
</evidence>
<dbReference type="HAMAP" id="MF_00347">
    <property type="entry name" value="Polyphosphate_kinase"/>
    <property type="match status" value="1"/>
</dbReference>
<dbReference type="Gene3D" id="3.30.1840.10">
    <property type="entry name" value="Polyphosphate kinase middle domain"/>
    <property type="match status" value="1"/>
</dbReference>
<dbReference type="InterPro" id="IPR025198">
    <property type="entry name" value="PPK_N_dom"/>
</dbReference>
<feature type="domain" description="Polyphosphate kinase C-terminal" evidence="11">
    <location>
        <begin position="346"/>
        <end position="504"/>
    </location>
</feature>
<dbReference type="NCBIfam" id="NF003921">
    <property type="entry name" value="PRK05443.2-2"/>
    <property type="match status" value="1"/>
</dbReference>
<feature type="binding site" evidence="6">
    <location>
        <position position="418"/>
    </location>
    <ligand>
        <name>Mg(2+)</name>
        <dbReference type="ChEBI" id="CHEBI:18420"/>
    </ligand>
</feature>
<feature type="domain" description="Polyphosphate kinase middle" evidence="8">
    <location>
        <begin position="139"/>
        <end position="315"/>
    </location>
</feature>
<dbReference type="Gene3D" id="1.20.58.310">
    <property type="entry name" value="Polyphosphate kinase N-terminal domain"/>
    <property type="match status" value="1"/>
</dbReference>
<evidence type="ECO:0000313" key="13">
    <source>
        <dbReference type="Proteomes" id="UP001480973"/>
    </source>
</evidence>
<evidence type="ECO:0000256" key="4">
    <source>
        <dbReference type="ARBA" id="ARBA00022777"/>
    </source>
</evidence>
<keyword evidence="3 6" id="KW-0547">Nucleotide-binding</keyword>
<dbReference type="EC" id="2.7.4.1" evidence="6 7"/>
<evidence type="ECO:0000259" key="11">
    <source>
        <dbReference type="Pfam" id="PF17941"/>
    </source>
</evidence>
<evidence type="ECO:0000256" key="5">
    <source>
        <dbReference type="ARBA" id="ARBA00022840"/>
    </source>
</evidence>
<dbReference type="SUPFAM" id="SSF56024">
    <property type="entry name" value="Phospholipase D/nuclease"/>
    <property type="match status" value="2"/>
</dbReference>
<dbReference type="SUPFAM" id="SSF140356">
    <property type="entry name" value="PPK N-terminal domain-like"/>
    <property type="match status" value="1"/>
</dbReference>
<evidence type="ECO:0000256" key="2">
    <source>
        <dbReference type="ARBA" id="ARBA00022679"/>
    </source>
</evidence>
<dbReference type="InterPro" id="IPR025200">
    <property type="entry name" value="PPK_C_dom2"/>
</dbReference>
<dbReference type="Pfam" id="PF13089">
    <property type="entry name" value="PP_kinase_N"/>
    <property type="match status" value="1"/>
</dbReference>
<dbReference type="InterPro" id="IPR024953">
    <property type="entry name" value="PP_kinase_middle"/>
</dbReference>
<keyword evidence="5 6" id="KW-0067">ATP-binding</keyword>
<feature type="binding site" evidence="6">
    <location>
        <position position="577"/>
    </location>
    <ligand>
        <name>ATP</name>
        <dbReference type="ChEBI" id="CHEBI:30616"/>
    </ligand>
</feature>
<reference evidence="12 13" key="1">
    <citation type="submission" date="2024-03" db="EMBL/GenBank/DDBJ databases">
        <title>Human intestinal bacterial collection.</title>
        <authorList>
            <person name="Pauvert C."/>
            <person name="Hitch T.C.A."/>
            <person name="Clavel T."/>
        </authorList>
    </citation>
    <scope>NUCLEOTIDE SEQUENCE [LARGE SCALE GENOMIC DNA]</scope>
    <source>
        <strain evidence="12 13">CLA-JM-H10</strain>
    </source>
</reference>
<comment type="cofactor">
    <cofactor evidence="6">
        <name>Mg(2+)</name>
        <dbReference type="ChEBI" id="CHEBI:18420"/>
    </cofactor>
</comment>
<dbReference type="Pfam" id="PF17941">
    <property type="entry name" value="PP_kinase_C_1"/>
    <property type="match status" value="1"/>
</dbReference>
<evidence type="ECO:0000259" key="10">
    <source>
        <dbReference type="Pfam" id="PF13090"/>
    </source>
</evidence>
<organism evidence="12 13">
    <name type="scientific">Lachnospira intestinalis</name>
    <dbReference type="NCBI Taxonomy" id="3133158"/>
    <lineage>
        <taxon>Bacteria</taxon>
        <taxon>Bacillati</taxon>
        <taxon>Bacillota</taxon>
        <taxon>Clostridia</taxon>
        <taxon>Lachnospirales</taxon>
        <taxon>Lachnospiraceae</taxon>
        <taxon>Lachnospira</taxon>
    </lineage>
</organism>
<comment type="catalytic activity">
    <reaction evidence="6 7">
        <text>[phosphate](n) + ATP = [phosphate](n+1) + ADP</text>
        <dbReference type="Rhea" id="RHEA:19573"/>
        <dbReference type="Rhea" id="RHEA-COMP:9859"/>
        <dbReference type="Rhea" id="RHEA-COMP:14280"/>
        <dbReference type="ChEBI" id="CHEBI:16838"/>
        <dbReference type="ChEBI" id="CHEBI:30616"/>
        <dbReference type="ChEBI" id="CHEBI:456216"/>
        <dbReference type="EC" id="2.7.4.1"/>
    </reaction>
</comment>
<comment type="similarity">
    <text evidence="6 7">Belongs to the polyphosphate kinase 1 (PPK1) family.</text>
</comment>
<feature type="binding site" evidence="6">
    <location>
        <position position="388"/>
    </location>
    <ligand>
        <name>Mg(2+)</name>
        <dbReference type="ChEBI" id="CHEBI:18420"/>
    </ligand>
</feature>
<dbReference type="InterPro" id="IPR003414">
    <property type="entry name" value="PP_kinase"/>
</dbReference>
<dbReference type="InterPro" id="IPR041108">
    <property type="entry name" value="PP_kinase_C_1"/>
</dbReference>
<evidence type="ECO:0000259" key="8">
    <source>
        <dbReference type="Pfam" id="PF02503"/>
    </source>
</evidence>
<dbReference type="PIRSF" id="PIRSF015589">
    <property type="entry name" value="PP_kinase"/>
    <property type="match status" value="1"/>
</dbReference>
<evidence type="ECO:0000313" key="12">
    <source>
        <dbReference type="EMBL" id="MEQ2535917.1"/>
    </source>
</evidence>
<dbReference type="CDD" id="cd09169">
    <property type="entry name" value="PLDc_PPK1_C2_unchar"/>
    <property type="match status" value="1"/>
</dbReference>
<feature type="domain" description="Polyphosphate kinase C-terminal" evidence="10">
    <location>
        <begin position="516"/>
        <end position="677"/>
    </location>
</feature>
<dbReference type="PANTHER" id="PTHR30218:SF0">
    <property type="entry name" value="POLYPHOSPHATE KINASE"/>
    <property type="match status" value="1"/>
</dbReference>
<dbReference type="InterPro" id="IPR036830">
    <property type="entry name" value="PP_kinase_middle_dom_sf"/>
</dbReference>
<keyword evidence="13" id="KW-1185">Reference proteome</keyword>
<dbReference type="Gene3D" id="3.30.870.10">
    <property type="entry name" value="Endonuclease Chain A"/>
    <property type="match status" value="2"/>
</dbReference>
<sequence length="707" mass="82122">MGGNIAKNKKEEIPKYREKTPCYENRELSWLKFNERVLDEASDKDVPLCERLSFASIFQSNLDEFFMVRVGSLHDQMLFSETKRESKTNMTAGEQLSHIFKAARDLTRKKDHTYRHLMDELKEYGVELLNFSDIEYEDAVYLENYFKEQIMPILSPQVVGKKQPFPFIKNKEIYAVALLGSKSNEKVGLVPCSNGILKRLISIPSERNKYMLVEELILHFMPIIFEKYQIKSKSLIRIIRNADIDVDEAVDDEDTDYRDMMEKLIRQRKKLCPVKMEYSRVLDEKIIHNLCKELNLNHEQIYYSESPLELSFVFGLQDALRNNKNLFYERHIQKNPSWYVSGKPVISQVEEADRFISYPYESMQPFIRMLQEAGEDEKVVSIKMTLYRVAKNSQIVESLISAAENGKEVVVLVELRARFDEENNIEWSRRLEDAGCRIIYGLDYTKVHSKLCLITYREEGQIKYVTQIGTGNYNEKTSKLYTDLSIITANKQIGMEAAYVFTKLCMGEFVDETNYLLVAPKCMKSKILNYMDKEIEIARNGGKAYVGAKINSLTDKEIIDKLIECSKAGVRVEMIVRGICCLIPGVKGHTENISVISIVGRYLEHSRVYIFGTPDRDNIYISSADFMTRNMERRVEIAAPIYDDSIKTRIRNMFHIMECDTVKARQLCSDGNYVHRTIADIKDFTDEEWEQASEGLRINSQEYFAAR</sequence>
<feature type="binding site" evidence="6">
    <location>
        <position position="605"/>
    </location>
    <ligand>
        <name>ATP</name>
        <dbReference type="ChEBI" id="CHEBI:30616"/>
    </ligand>
</feature>
<dbReference type="Pfam" id="PF13090">
    <property type="entry name" value="PP_kinase_C"/>
    <property type="match status" value="1"/>
</dbReference>
<keyword evidence="2 6" id="KW-0808">Transferase</keyword>
<feature type="domain" description="Polyphosphate kinase N-terminal" evidence="9">
    <location>
        <begin position="23"/>
        <end position="128"/>
    </location>
</feature>
<comment type="function">
    <text evidence="6 7">Catalyzes the reversible transfer of the terminal phosphate of ATP to form a long-chain polyphosphate (polyP).</text>
</comment>
<dbReference type="EMBL" id="JBBMES010000017">
    <property type="protein sequence ID" value="MEQ2535917.1"/>
    <property type="molecule type" value="Genomic_DNA"/>
</dbReference>
<dbReference type="Pfam" id="PF02503">
    <property type="entry name" value="PP_kinase"/>
    <property type="match status" value="1"/>
</dbReference>
<feature type="binding site" evidence="6">
    <location>
        <position position="481"/>
    </location>
    <ligand>
        <name>ATP</name>
        <dbReference type="ChEBI" id="CHEBI:30616"/>
    </ligand>
</feature>
<keyword evidence="1 6" id="KW-0597">Phosphoprotein</keyword>
<accession>A0ABV1GRK7</accession>
<gene>
    <name evidence="12" type="primary">ppk1</name>
    <name evidence="6" type="synonym">ppk</name>
    <name evidence="12" type="ORF">WMO38_12455</name>
</gene>
<feature type="active site" description="Phosphohistidine intermediate" evidence="6">
    <location>
        <position position="448"/>
    </location>
</feature>
<dbReference type="GO" id="GO:0008976">
    <property type="term" value="F:polyphosphate kinase activity"/>
    <property type="evidence" value="ECO:0007669"/>
    <property type="project" value="UniProtKB-EC"/>
</dbReference>